<dbReference type="GO" id="GO:0015078">
    <property type="term" value="F:proton transmembrane transporter activity"/>
    <property type="evidence" value="ECO:0007669"/>
    <property type="project" value="InterPro"/>
</dbReference>
<evidence type="ECO:0000256" key="7">
    <source>
        <dbReference type="ARBA" id="ARBA00022989"/>
    </source>
</evidence>
<dbReference type="GO" id="GO:0045259">
    <property type="term" value="C:proton-transporting ATP synthase complex"/>
    <property type="evidence" value="ECO:0007669"/>
    <property type="project" value="UniProtKB-KW"/>
</dbReference>
<keyword evidence="10 13" id="KW-0496">Mitochondrion</keyword>
<evidence type="ECO:0000256" key="14">
    <source>
        <dbReference type="SAM" id="Phobius"/>
    </source>
</evidence>
<evidence type="ECO:0000256" key="6">
    <source>
        <dbReference type="ARBA" id="ARBA00022781"/>
    </source>
</evidence>
<organism evidence="15">
    <name type="scientific">Capromys pilorides</name>
    <name type="common">Desmarest's hutia</name>
    <name type="synonym">Isodon pilorides</name>
    <dbReference type="NCBI Taxonomy" id="34842"/>
    <lineage>
        <taxon>Eukaryota</taxon>
        <taxon>Metazoa</taxon>
        <taxon>Chordata</taxon>
        <taxon>Craniata</taxon>
        <taxon>Vertebrata</taxon>
        <taxon>Euteleostomi</taxon>
        <taxon>Mammalia</taxon>
        <taxon>Eutheria</taxon>
        <taxon>Euarchontoglires</taxon>
        <taxon>Glires</taxon>
        <taxon>Rodentia</taxon>
        <taxon>Hystricomorpha</taxon>
        <taxon>Capromyidae</taxon>
        <taxon>Capromys</taxon>
    </lineage>
</organism>
<geneLocation type="mitochondrion" evidence="15"/>
<keyword evidence="7 14" id="KW-1133">Transmembrane helix</keyword>
<evidence type="ECO:0000256" key="5">
    <source>
        <dbReference type="ARBA" id="ARBA00022692"/>
    </source>
</evidence>
<comment type="subcellular location">
    <subcellularLocation>
        <location evidence="1 13">Mitochondrion membrane</location>
        <topology evidence="1 13">Single-pass membrane protein</topology>
    </subcellularLocation>
</comment>
<keyword evidence="4 13" id="KW-0138">CF(0)</keyword>
<keyword evidence="3 13" id="KW-0813">Transport</keyword>
<dbReference type="PANTHER" id="PTHR13722:SF0">
    <property type="entry name" value="ATP SYNTHASE PROTEIN 8"/>
    <property type="match status" value="1"/>
</dbReference>
<evidence type="ECO:0000256" key="13">
    <source>
        <dbReference type="RuleBase" id="RU003661"/>
    </source>
</evidence>
<evidence type="ECO:0000313" key="15">
    <source>
        <dbReference type="EMBL" id="APC60746.1"/>
    </source>
</evidence>
<dbReference type="AlphaFoldDB" id="A0A1S5S6R1"/>
<proteinExistence type="inferred from homology"/>
<dbReference type="PANTHER" id="PTHR13722">
    <property type="entry name" value="ATP SYNTHASE PROTEIN 8"/>
    <property type="match status" value="1"/>
</dbReference>
<accession>A0A1S5S6R1</accession>
<feature type="transmembrane region" description="Helical" evidence="14">
    <location>
        <begin position="6"/>
        <end position="24"/>
    </location>
</feature>
<reference evidence="15" key="2">
    <citation type="submission" date="2016-03" db="EMBL/GenBank/DDBJ databases">
        <authorList>
            <person name="Ploux O."/>
        </authorList>
    </citation>
    <scope>NUCLEOTIDE SEQUENCE</scope>
</reference>
<keyword evidence="9 13" id="KW-0406">Ion transport</keyword>
<evidence type="ECO:0000256" key="3">
    <source>
        <dbReference type="ARBA" id="ARBA00022448"/>
    </source>
</evidence>
<keyword evidence="11 14" id="KW-0472">Membrane</keyword>
<dbReference type="Pfam" id="PF00895">
    <property type="entry name" value="ATP-synt_8"/>
    <property type="match status" value="1"/>
</dbReference>
<keyword evidence="5 13" id="KW-0812">Transmembrane</keyword>
<dbReference type="InterPro" id="IPR001421">
    <property type="entry name" value="ATP8_metazoa"/>
</dbReference>
<reference evidence="15" key="1">
    <citation type="journal article" date="2016" name="Mol. Biol. Evol.">
        <title>Mitogenomic phylogeny, diversification, and biogeography of South American spiny rats.</title>
        <authorList>
            <person name="Fabre P.H."/>
            <person name="Upham N.S."/>
            <person name="Emmons L.H."/>
            <person name="Justy F."/>
            <person name="Leite Y.L."/>
            <person name="Loss A.C."/>
            <person name="Orlando L."/>
            <person name="Tilak M.K."/>
            <person name="Patterson B.D."/>
            <person name="Douzery E.J."/>
        </authorList>
    </citation>
    <scope>NUCLEOTIDE SEQUENCE</scope>
</reference>
<name>A0A1S5S6R1_CAPPI</name>
<evidence type="ECO:0000256" key="10">
    <source>
        <dbReference type="ARBA" id="ARBA00023128"/>
    </source>
</evidence>
<keyword evidence="12" id="KW-0066">ATP synthesis</keyword>
<evidence type="ECO:0000256" key="9">
    <source>
        <dbReference type="ARBA" id="ARBA00023065"/>
    </source>
</evidence>
<keyword evidence="8" id="KW-0007">Acetylation</keyword>
<evidence type="ECO:0000256" key="4">
    <source>
        <dbReference type="ARBA" id="ARBA00022547"/>
    </source>
</evidence>
<dbReference type="GO" id="GO:0031966">
    <property type="term" value="C:mitochondrial membrane"/>
    <property type="evidence" value="ECO:0007669"/>
    <property type="project" value="UniProtKB-SubCell"/>
</dbReference>
<evidence type="ECO:0000256" key="1">
    <source>
        <dbReference type="ARBA" id="ARBA00004304"/>
    </source>
</evidence>
<evidence type="ECO:0000256" key="12">
    <source>
        <dbReference type="ARBA" id="ARBA00023310"/>
    </source>
</evidence>
<comment type="similarity">
    <text evidence="2 13">Belongs to the ATPase protein 8 family.</text>
</comment>
<evidence type="ECO:0000256" key="2">
    <source>
        <dbReference type="ARBA" id="ARBA00008892"/>
    </source>
</evidence>
<dbReference type="InterPro" id="IPR039017">
    <property type="entry name" value="ATP8_mammal"/>
</dbReference>
<evidence type="ECO:0000256" key="11">
    <source>
        <dbReference type="ARBA" id="ARBA00023136"/>
    </source>
</evidence>
<dbReference type="EMBL" id="KU892766">
    <property type="protein sequence ID" value="APC60746.1"/>
    <property type="molecule type" value="Genomic_DNA"/>
</dbReference>
<sequence length="63" mass="7534">MPQLDTSTWLINILSMLITLLMIFQLKILMHQYPSNPQLTSLKQKKQKTPWEMKWTKTYLPLS</sequence>
<dbReference type="GO" id="GO:0015986">
    <property type="term" value="P:proton motive force-driven ATP synthesis"/>
    <property type="evidence" value="ECO:0007669"/>
    <property type="project" value="InterPro"/>
</dbReference>
<keyword evidence="6 13" id="KW-0375">Hydrogen ion transport</keyword>
<gene>
    <name evidence="15" type="primary">ATP8</name>
</gene>
<protein>
    <recommendedName>
        <fullName evidence="13">ATP synthase complex subunit 8</fullName>
    </recommendedName>
</protein>
<evidence type="ECO:0000256" key="8">
    <source>
        <dbReference type="ARBA" id="ARBA00022990"/>
    </source>
</evidence>